<protein>
    <recommendedName>
        <fullName evidence="6">Exodeoxyribonuclease 7 small subunit</fullName>
        <ecNumber evidence="6">3.1.11.6</ecNumber>
    </recommendedName>
    <alternativeName>
        <fullName evidence="6">Exodeoxyribonuclease VII small subunit</fullName>
        <shortName evidence="6">Exonuclease VII small subunit</shortName>
    </alternativeName>
</protein>
<comment type="similarity">
    <text evidence="1 6">Belongs to the XseB family.</text>
</comment>
<dbReference type="HAMAP" id="MF_00337">
    <property type="entry name" value="Exonuc_7_S"/>
    <property type="match status" value="1"/>
</dbReference>
<evidence type="ECO:0000256" key="1">
    <source>
        <dbReference type="ARBA" id="ARBA00009998"/>
    </source>
</evidence>
<comment type="function">
    <text evidence="6">Bidirectionally degrades single-stranded DNA into large acid-insoluble oligonucleotides, which are then degraded further into small acid-soluble oligonucleotides.</text>
</comment>
<evidence type="ECO:0000256" key="3">
    <source>
        <dbReference type="ARBA" id="ARBA00022722"/>
    </source>
</evidence>
<dbReference type="SUPFAM" id="SSF116842">
    <property type="entry name" value="XseB-like"/>
    <property type="match status" value="1"/>
</dbReference>
<keyword evidence="3 6" id="KW-0540">Nuclease</keyword>
<comment type="caution">
    <text evidence="7">The sequence shown here is derived from an EMBL/GenBank/DDBJ whole genome shotgun (WGS) entry which is preliminary data.</text>
</comment>
<dbReference type="Pfam" id="PF02609">
    <property type="entry name" value="Exonuc_VII_S"/>
    <property type="match status" value="1"/>
</dbReference>
<dbReference type="Gene3D" id="1.10.287.1040">
    <property type="entry name" value="Exonuclease VII, small subunit"/>
    <property type="match status" value="1"/>
</dbReference>
<dbReference type="InterPro" id="IPR037004">
    <property type="entry name" value="Exonuc_VII_ssu_sf"/>
</dbReference>
<reference evidence="7 8" key="1">
    <citation type="submission" date="2021-10" db="EMBL/GenBank/DDBJ databases">
        <title>Draft genome of Aestuariibacter halophilus JC2043.</title>
        <authorList>
            <person name="Emsley S.A."/>
            <person name="Pfannmuller K.M."/>
            <person name="Ushijima B."/>
            <person name="Saw J.H."/>
            <person name="Videau P."/>
        </authorList>
    </citation>
    <scope>NUCLEOTIDE SEQUENCE [LARGE SCALE GENOMIC DNA]</scope>
    <source>
        <strain evidence="7 8">JC2043</strain>
    </source>
</reference>
<dbReference type="PANTHER" id="PTHR34137:SF1">
    <property type="entry name" value="EXODEOXYRIBONUCLEASE 7 SMALL SUBUNIT"/>
    <property type="match status" value="1"/>
</dbReference>
<dbReference type="NCBIfam" id="NF002140">
    <property type="entry name" value="PRK00977.1-4"/>
    <property type="match status" value="1"/>
</dbReference>
<dbReference type="RefSeq" id="WP_229156651.1">
    <property type="nucleotide sequence ID" value="NZ_JAJEWP010000001.1"/>
</dbReference>
<dbReference type="NCBIfam" id="NF002137">
    <property type="entry name" value="PRK00977.1-1"/>
    <property type="match status" value="1"/>
</dbReference>
<comment type="subunit">
    <text evidence="6">Heterooligomer composed of large and small subunits.</text>
</comment>
<dbReference type="EC" id="3.1.11.6" evidence="6"/>
<dbReference type="Proteomes" id="UP001520878">
    <property type="component" value="Unassembled WGS sequence"/>
</dbReference>
<dbReference type="InterPro" id="IPR003761">
    <property type="entry name" value="Exonuc_VII_S"/>
</dbReference>
<comment type="catalytic activity">
    <reaction evidence="6">
        <text>Exonucleolytic cleavage in either 5'- to 3'- or 3'- to 5'-direction to yield nucleoside 5'-phosphates.</text>
        <dbReference type="EC" id="3.1.11.6"/>
    </reaction>
</comment>
<dbReference type="NCBIfam" id="TIGR01280">
    <property type="entry name" value="xseB"/>
    <property type="match status" value="1"/>
</dbReference>
<proteinExistence type="inferred from homology"/>
<evidence type="ECO:0000256" key="2">
    <source>
        <dbReference type="ARBA" id="ARBA00022490"/>
    </source>
</evidence>
<name>A0ABS8G4E9_9ALTE</name>
<dbReference type="PIRSF" id="PIRSF006488">
    <property type="entry name" value="Exonuc_VII_S"/>
    <property type="match status" value="1"/>
</dbReference>
<keyword evidence="8" id="KW-1185">Reference proteome</keyword>
<comment type="subcellular location">
    <subcellularLocation>
        <location evidence="6">Cytoplasm</location>
    </subcellularLocation>
</comment>
<organism evidence="7 8">
    <name type="scientific">Fluctibacter halophilus</name>
    <dbReference type="NCBI Taxonomy" id="226011"/>
    <lineage>
        <taxon>Bacteria</taxon>
        <taxon>Pseudomonadati</taxon>
        <taxon>Pseudomonadota</taxon>
        <taxon>Gammaproteobacteria</taxon>
        <taxon>Alteromonadales</taxon>
        <taxon>Alteromonadaceae</taxon>
        <taxon>Fluctibacter</taxon>
    </lineage>
</organism>
<accession>A0ABS8G4E9</accession>
<evidence type="ECO:0000256" key="6">
    <source>
        <dbReference type="HAMAP-Rule" id="MF_00337"/>
    </source>
</evidence>
<evidence type="ECO:0000256" key="4">
    <source>
        <dbReference type="ARBA" id="ARBA00022801"/>
    </source>
</evidence>
<dbReference type="EMBL" id="JAJEWP010000001">
    <property type="protein sequence ID" value="MCC2614730.1"/>
    <property type="molecule type" value="Genomic_DNA"/>
</dbReference>
<dbReference type="PANTHER" id="PTHR34137">
    <property type="entry name" value="EXODEOXYRIBONUCLEASE 7 SMALL SUBUNIT"/>
    <property type="match status" value="1"/>
</dbReference>
<evidence type="ECO:0000313" key="7">
    <source>
        <dbReference type="EMBL" id="MCC2614730.1"/>
    </source>
</evidence>
<keyword evidence="4 6" id="KW-0378">Hydrolase</keyword>
<keyword evidence="5 6" id="KW-0269">Exonuclease</keyword>
<dbReference type="GO" id="GO:0008855">
    <property type="term" value="F:exodeoxyribonuclease VII activity"/>
    <property type="evidence" value="ECO:0007669"/>
    <property type="project" value="UniProtKB-EC"/>
</dbReference>
<gene>
    <name evidence="6 7" type="primary">xseB</name>
    <name evidence="7" type="ORF">LJ739_00560</name>
</gene>
<evidence type="ECO:0000313" key="8">
    <source>
        <dbReference type="Proteomes" id="UP001520878"/>
    </source>
</evidence>
<sequence length="81" mass="9275">MNQPDDTPNFESAMQELETIVKQMEMGNLPLEEALSQFERGIQLVRVSQKKLQEAEQKVQVLMQQQGQEQLSPLTDDENDA</sequence>
<keyword evidence="2 6" id="KW-0963">Cytoplasm</keyword>
<evidence type="ECO:0000256" key="5">
    <source>
        <dbReference type="ARBA" id="ARBA00022839"/>
    </source>
</evidence>